<dbReference type="EMBL" id="JARQZJ010000123">
    <property type="protein sequence ID" value="KAK9889784.1"/>
    <property type="molecule type" value="Genomic_DNA"/>
</dbReference>
<sequence>MVIEHKLKGYNNFVDFMNTVDSKGKPIYIYFTGDKVDGKSWCPDCIRAEPIVRQQLHHADAEALFIYVEVGDRKTWKDPQCSFRKDTRTQLLQVPTLMRWGGPQKLAAEQCEKPELVEMLFTDED</sequence>
<evidence type="ECO:0000259" key="7">
    <source>
        <dbReference type="Pfam" id="PF06110"/>
    </source>
</evidence>
<dbReference type="InterPro" id="IPR045108">
    <property type="entry name" value="TXNDC17-like"/>
</dbReference>
<dbReference type="GO" id="GO:0047134">
    <property type="term" value="F:protein-disulfide reductase [NAD(P)H] activity"/>
    <property type="evidence" value="ECO:0007669"/>
    <property type="project" value="InterPro"/>
</dbReference>
<keyword evidence="6" id="KW-0676">Redox-active center</keyword>
<dbReference type="GO" id="GO:0005829">
    <property type="term" value="C:cytosol"/>
    <property type="evidence" value="ECO:0007669"/>
    <property type="project" value="TreeGrafter"/>
</dbReference>
<dbReference type="Proteomes" id="UP001431783">
    <property type="component" value="Unassembled WGS sequence"/>
</dbReference>
<feature type="domain" description="Thioredoxin" evidence="7">
    <location>
        <begin position="8"/>
        <end position="123"/>
    </location>
</feature>
<dbReference type="Gene3D" id="3.40.30.10">
    <property type="entry name" value="Glutaredoxin"/>
    <property type="match status" value="1"/>
</dbReference>
<proteinExistence type="inferred from homology"/>
<dbReference type="Pfam" id="PF06110">
    <property type="entry name" value="TXD17-like_Trx"/>
    <property type="match status" value="1"/>
</dbReference>
<evidence type="ECO:0000256" key="4">
    <source>
        <dbReference type="ARBA" id="ARBA00022490"/>
    </source>
</evidence>
<dbReference type="InterPro" id="IPR036249">
    <property type="entry name" value="Thioredoxin-like_sf"/>
</dbReference>
<dbReference type="PANTHER" id="PTHR12452:SF0">
    <property type="entry name" value="THIOREDOXIN DOMAIN-CONTAINING PROTEIN 17"/>
    <property type="match status" value="1"/>
</dbReference>
<evidence type="ECO:0000256" key="2">
    <source>
        <dbReference type="ARBA" id="ARBA00008987"/>
    </source>
</evidence>
<comment type="similarity">
    <text evidence="2">Belongs to the thioredoxin family.</text>
</comment>
<keyword evidence="4" id="KW-0963">Cytoplasm</keyword>
<dbReference type="AlphaFoldDB" id="A0AAW1VCY6"/>
<keyword evidence="9" id="KW-1185">Reference proteome</keyword>
<accession>A0AAW1VCY6</accession>
<comment type="subcellular location">
    <subcellularLocation>
        <location evidence="1">Cytoplasm</location>
    </subcellularLocation>
</comment>
<dbReference type="SUPFAM" id="SSF52833">
    <property type="entry name" value="Thioredoxin-like"/>
    <property type="match status" value="1"/>
</dbReference>
<comment type="caution">
    <text evidence="8">The sequence shown here is derived from an EMBL/GenBank/DDBJ whole genome shotgun (WGS) entry which is preliminary data.</text>
</comment>
<dbReference type="FunFam" id="3.40.30.10:FF:000124">
    <property type="entry name" value="Thioredoxin domain-containing 17"/>
    <property type="match status" value="1"/>
</dbReference>
<dbReference type="InterPro" id="IPR010357">
    <property type="entry name" value="TXNDC17_dom"/>
</dbReference>
<gene>
    <name evidence="8" type="ORF">WA026_007161</name>
</gene>
<organism evidence="8 9">
    <name type="scientific">Henosepilachna vigintioctopunctata</name>
    <dbReference type="NCBI Taxonomy" id="420089"/>
    <lineage>
        <taxon>Eukaryota</taxon>
        <taxon>Metazoa</taxon>
        <taxon>Ecdysozoa</taxon>
        <taxon>Arthropoda</taxon>
        <taxon>Hexapoda</taxon>
        <taxon>Insecta</taxon>
        <taxon>Pterygota</taxon>
        <taxon>Neoptera</taxon>
        <taxon>Endopterygota</taxon>
        <taxon>Coleoptera</taxon>
        <taxon>Polyphaga</taxon>
        <taxon>Cucujiformia</taxon>
        <taxon>Coccinelloidea</taxon>
        <taxon>Coccinellidae</taxon>
        <taxon>Epilachninae</taxon>
        <taxon>Epilachnini</taxon>
        <taxon>Henosepilachna</taxon>
    </lineage>
</organism>
<evidence type="ECO:0000256" key="1">
    <source>
        <dbReference type="ARBA" id="ARBA00004496"/>
    </source>
</evidence>
<evidence type="ECO:0000313" key="9">
    <source>
        <dbReference type="Proteomes" id="UP001431783"/>
    </source>
</evidence>
<dbReference type="CDD" id="cd02952">
    <property type="entry name" value="TRP14_like"/>
    <property type="match status" value="1"/>
</dbReference>
<dbReference type="PANTHER" id="PTHR12452">
    <property type="entry name" value="42-9-9 PROTEIN-RELATED"/>
    <property type="match status" value="1"/>
</dbReference>
<evidence type="ECO:0000256" key="6">
    <source>
        <dbReference type="ARBA" id="ARBA00023284"/>
    </source>
</evidence>
<evidence type="ECO:0000256" key="3">
    <source>
        <dbReference type="ARBA" id="ARBA00016949"/>
    </source>
</evidence>
<name>A0AAW1VCY6_9CUCU</name>
<evidence type="ECO:0000256" key="5">
    <source>
        <dbReference type="ARBA" id="ARBA00023157"/>
    </source>
</evidence>
<protein>
    <recommendedName>
        <fullName evidence="3">Thioredoxin domain-containing protein 17</fullName>
    </recommendedName>
</protein>
<reference evidence="8 9" key="1">
    <citation type="submission" date="2023-03" db="EMBL/GenBank/DDBJ databases">
        <title>Genome insight into feeding habits of ladybird beetles.</title>
        <authorList>
            <person name="Li H.-S."/>
            <person name="Huang Y.-H."/>
            <person name="Pang H."/>
        </authorList>
    </citation>
    <scope>NUCLEOTIDE SEQUENCE [LARGE SCALE GENOMIC DNA]</scope>
    <source>
        <strain evidence="8">SYSU_2023b</strain>
        <tissue evidence="8">Whole body</tissue>
    </source>
</reference>
<evidence type="ECO:0000313" key="8">
    <source>
        <dbReference type="EMBL" id="KAK9889784.1"/>
    </source>
</evidence>
<keyword evidence="5" id="KW-1015">Disulfide bond</keyword>